<feature type="compositionally biased region" description="Low complexity" evidence="1">
    <location>
        <begin position="168"/>
        <end position="190"/>
    </location>
</feature>
<dbReference type="InterPro" id="IPR049227">
    <property type="entry name" value="DUF6824"/>
</dbReference>
<feature type="compositionally biased region" description="Low complexity" evidence="1">
    <location>
        <begin position="216"/>
        <end position="241"/>
    </location>
</feature>
<evidence type="ECO:0000313" key="3">
    <source>
        <dbReference type="EMBL" id="CAD8760233.1"/>
    </source>
</evidence>
<feature type="region of interest" description="Disordered" evidence="1">
    <location>
        <begin position="103"/>
        <end position="130"/>
    </location>
</feature>
<accession>A0A7S0UER4</accession>
<gene>
    <name evidence="3" type="ORF">PDEL1432_LOCUS272</name>
</gene>
<dbReference type="Pfam" id="PF20710">
    <property type="entry name" value="DUF6824"/>
    <property type="match status" value="1"/>
</dbReference>
<name>A0A7S0UER4_9STRA</name>
<proteinExistence type="predicted"/>
<evidence type="ECO:0000256" key="1">
    <source>
        <dbReference type="SAM" id="MobiDB-lite"/>
    </source>
</evidence>
<feature type="domain" description="DUF6824" evidence="2">
    <location>
        <begin position="22"/>
        <end position="109"/>
    </location>
</feature>
<feature type="region of interest" description="Disordered" evidence="1">
    <location>
        <begin position="215"/>
        <end position="289"/>
    </location>
</feature>
<organism evidence="3">
    <name type="scientific">Pseudo-nitzschia delicatissima</name>
    <dbReference type="NCBI Taxonomy" id="44447"/>
    <lineage>
        <taxon>Eukaryota</taxon>
        <taxon>Sar</taxon>
        <taxon>Stramenopiles</taxon>
        <taxon>Ochrophyta</taxon>
        <taxon>Bacillariophyta</taxon>
        <taxon>Bacillariophyceae</taxon>
        <taxon>Bacillariophycidae</taxon>
        <taxon>Bacillariales</taxon>
        <taxon>Bacillariaceae</taxon>
        <taxon>Pseudo-nitzschia</taxon>
    </lineage>
</organism>
<feature type="compositionally biased region" description="Basic and acidic residues" evidence="1">
    <location>
        <begin position="145"/>
        <end position="164"/>
    </location>
</feature>
<feature type="compositionally biased region" description="Polar residues" evidence="1">
    <location>
        <begin position="251"/>
        <end position="284"/>
    </location>
</feature>
<reference evidence="3" key="1">
    <citation type="submission" date="2021-01" db="EMBL/GenBank/DDBJ databases">
        <authorList>
            <person name="Corre E."/>
            <person name="Pelletier E."/>
            <person name="Niang G."/>
            <person name="Scheremetjew M."/>
            <person name="Finn R."/>
            <person name="Kale V."/>
            <person name="Holt S."/>
            <person name="Cochrane G."/>
            <person name="Meng A."/>
            <person name="Brown T."/>
            <person name="Cohen L."/>
        </authorList>
    </citation>
    <scope>NUCLEOTIDE SEQUENCE</scope>
    <source>
        <strain evidence="3">UNC1205</strain>
    </source>
</reference>
<dbReference type="AlphaFoldDB" id="A0A7S0UER4"/>
<feature type="region of interest" description="Disordered" evidence="1">
    <location>
        <begin position="145"/>
        <end position="200"/>
    </location>
</feature>
<feature type="compositionally biased region" description="Basic and acidic residues" evidence="1">
    <location>
        <begin position="103"/>
        <end position="118"/>
    </location>
</feature>
<protein>
    <recommendedName>
        <fullName evidence="2">DUF6824 domain-containing protein</fullName>
    </recommendedName>
</protein>
<sequence length="406" mass="45138">MLGNRRSRKASRSQHIEPHANDVLNGRGVKIAQHEGNLRFRALVKEFNDESYCTTFSSSEKKALALRIIDHIEKLSPPGRFLKRHGQDGPWVKLTRSEVEKKTKQALRDCNRPDREGYAKQVQAPQDVDMAGREREMTGMSLQEFARKQVNDQSRRRKPRDGSRNQKPAPSAASRLSRQSSQGRSASPRSNGSFSNVHNNGLEAVPQEVPFRQMEAATAPPTASSWAAPSSMPLTVDRTPAARPPTGPAPVTQTPNHPNYAYSSANNYDHYQIHPGSQQSNNAHSVAPYHGDYANRGNLTYYHPPVVQSIASATRTTSPIDHSPILTSARNTINVPDEQNETFGDEFTAHPRQNLFADEFPIHPRDEFDSMAANAASSLNHGTGVDDLFTGALLPFEELCHHQMRK</sequence>
<evidence type="ECO:0000259" key="2">
    <source>
        <dbReference type="Pfam" id="PF20710"/>
    </source>
</evidence>
<dbReference type="EMBL" id="HBFL01000371">
    <property type="protein sequence ID" value="CAD8760233.1"/>
    <property type="molecule type" value="Transcribed_RNA"/>
</dbReference>